<keyword evidence="2" id="KW-1185">Reference proteome</keyword>
<evidence type="ECO:0000313" key="2">
    <source>
        <dbReference type="Proteomes" id="UP001055811"/>
    </source>
</evidence>
<protein>
    <submittedName>
        <fullName evidence="1">Uncharacterized protein</fullName>
    </submittedName>
</protein>
<gene>
    <name evidence="1" type="ORF">L2E82_22534</name>
</gene>
<comment type="caution">
    <text evidence="1">The sequence shown here is derived from an EMBL/GenBank/DDBJ whole genome shotgun (WGS) entry which is preliminary data.</text>
</comment>
<organism evidence="1 2">
    <name type="scientific">Cichorium intybus</name>
    <name type="common">Chicory</name>
    <dbReference type="NCBI Taxonomy" id="13427"/>
    <lineage>
        <taxon>Eukaryota</taxon>
        <taxon>Viridiplantae</taxon>
        <taxon>Streptophyta</taxon>
        <taxon>Embryophyta</taxon>
        <taxon>Tracheophyta</taxon>
        <taxon>Spermatophyta</taxon>
        <taxon>Magnoliopsida</taxon>
        <taxon>eudicotyledons</taxon>
        <taxon>Gunneridae</taxon>
        <taxon>Pentapetalae</taxon>
        <taxon>asterids</taxon>
        <taxon>campanulids</taxon>
        <taxon>Asterales</taxon>
        <taxon>Asteraceae</taxon>
        <taxon>Cichorioideae</taxon>
        <taxon>Cichorieae</taxon>
        <taxon>Cichoriinae</taxon>
        <taxon>Cichorium</taxon>
    </lineage>
</organism>
<name>A0ACB9DXL9_CICIN</name>
<dbReference type="EMBL" id="CM042012">
    <property type="protein sequence ID" value="KAI3751448.1"/>
    <property type="molecule type" value="Genomic_DNA"/>
</dbReference>
<evidence type="ECO:0000313" key="1">
    <source>
        <dbReference type="EMBL" id="KAI3751448.1"/>
    </source>
</evidence>
<sequence>MDHKPENYEDLQLEFSPLLFSSMERYLPPNLLNAPRETKYSYMRDILRRYSTSGERSRVKKHSEYRHKIISNYQVENLEKWILETKLSTMRPNTMNKYGVVLDDFGMESMLENLMEDFIHHISKIFFGDVGGFALDSHHGFVVEYGFGRDVELGFHEIFEYSHVPGHAVIHRGRHRHGARTTTAGNRVNLRIWCRSSVFREIRKQMKEFASWCGDWRVSTGEERKASSGLMINVVRILQEFLR</sequence>
<reference evidence="2" key="1">
    <citation type="journal article" date="2022" name="Mol. Ecol. Resour.">
        <title>The genomes of chicory, endive, great burdock and yacon provide insights into Asteraceae palaeo-polyploidization history and plant inulin production.</title>
        <authorList>
            <person name="Fan W."/>
            <person name="Wang S."/>
            <person name="Wang H."/>
            <person name="Wang A."/>
            <person name="Jiang F."/>
            <person name="Liu H."/>
            <person name="Zhao H."/>
            <person name="Xu D."/>
            <person name="Zhang Y."/>
        </authorList>
    </citation>
    <scope>NUCLEOTIDE SEQUENCE [LARGE SCALE GENOMIC DNA]</scope>
    <source>
        <strain evidence="2">cv. Punajuju</strain>
    </source>
</reference>
<reference evidence="1 2" key="2">
    <citation type="journal article" date="2022" name="Mol. Ecol. Resour.">
        <title>The genomes of chicory, endive, great burdock and yacon provide insights into Asteraceae paleo-polyploidization history and plant inulin production.</title>
        <authorList>
            <person name="Fan W."/>
            <person name="Wang S."/>
            <person name="Wang H."/>
            <person name="Wang A."/>
            <person name="Jiang F."/>
            <person name="Liu H."/>
            <person name="Zhao H."/>
            <person name="Xu D."/>
            <person name="Zhang Y."/>
        </authorList>
    </citation>
    <scope>NUCLEOTIDE SEQUENCE [LARGE SCALE GENOMIC DNA]</scope>
    <source>
        <strain evidence="2">cv. Punajuju</strain>
        <tissue evidence="1">Leaves</tissue>
    </source>
</reference>
<accession>A0ACB9DXL9</accession>
<dbReference type="Proteomes" id="UP001055811">
    <property type="component" value="Linkage Group LG04"/>
</dbReference>
<proteinExistence type="predicted"/>